<gene>
    <name evidence="2" type="ordered locus">Runsl_4374</name>
</gene>
<evidence type="ECO:0000256" key="1">
    <source>
        <dbReference type="SAM" id="SignalP"/>
    </source>
</evidence>
<sequence>MRKSIFALFLTVIALNFACSQNPPKSPHLTVEGKDVKVVYGQPSKRGRVIFGAEGSQSLEKYGKVWRAGADEATVITFKKDGMFGGKPVKAGDYGFFTIPGEKQWVIILNSEPKQWGAYNYKQDKDVLRVTVPAMTLKEPVEKLTYEVKDNALMFMWDTAGFSVPLQF</sequence>
<feature type="chain" id="PRO_5030974757" description="DUF2911 domain-containing protein" evidence="1">
    <location>
        <begin position="19"/>
        <end position="168"/>
    </location>
</feature>
<dbReference type="Pfam" id="PF11138">
    <property type="entry name" value="DUF2911"/>
    <property type="match status" value="1"/>
</dbReference>
<keyword evidence="1" id="KW-0732">Signal</keyword>
<evidence type="ECO:0008006" key="4">
    <source>
        <dbReference type="Google" id="ProtNLM"/>
    </source>
</evidence>
<dbReference type="AlphaFoldDB" id="A0A7U4E7I7"/>
<accession>A0A7U4E7I7</accession>
<evidence type="ECO:0000313" key="2">
    <source>
        <dbReference type="EMBL" id="AEI50703.1"/>
    </source>
</evidence>
<keyword evidence="3" id="KW-1185">Reference proteome</keyword>
<protein>
    <recommendedName>
        <fullName evidence="4">DUF2911 domain-containing protein</fullName>
    </recommendedName>
</protein>
<dbReference type="Proteomes" id="UP000000493">
    <property type="component" value="Chromosome"/>
</dbReference>
<dbReference type="EMBL" id="CP002859">
    <property type="protein sequence ID" value="AEI50703.1"/>
    <property type="molecule type" value="Genomic_DNA"/>
</dbReference>
<dbReference type="KEGG" id="rsi:Runsl_4374"/>
<proteinExistence type="predicted"/>
<reference evidence="2 3" key="2">
    <citation type="journal article" date="2012" name="Stand. Genomic Sci.">
        <title>Complete genome sequence of the aquatic bacterium Runella slithyformis type strain (LSU 4(T)).</title>
        <authorList>
            <person name="Copeland A."/>
            <person name="Zhang X."/>
            <person name="Misra M."/>
            <person name="Lapidus A."/>
            <person name="Nolan M."/>
            <person name="Lucas S."/>
            <person name="Deshpande S."/>
            <person name="Cheng J.F."/>
            <person name="Tapia R."/>
            <person name="Goodwin L.A."/>
            <person name="Pitluck S."/>
            <person name="Liolios K."/>
            <person name="Pagani I."/>
            <person name="Ivanova N."/>
            <person name="Mikhailova N."/>
            <person name="Pati A."/>
            <person name="Chen A."/>
            <person name="Palaniappan K."/>
            <person name="Land M."/>
            <person name="Hauser L."/>
            <person name="Pan C."/>
            <person name="Jeffries C.D."/>
            <person name="Detter J.C."/>
            <person name="Brambilla E.M."/>
            <person name="Rohde M."/>
            <person name="Djao O.D."/>
            <person name="Goker M."/>
            <person name="Sikorski J."/>
            <person name="Tindall B.J."/>
            <person name="Woyke T."/>
            <person name="Bristow J."/>
            <person name="Eisen J.A."/>
            <person name="Markowitz V."/>
            <person name="Hugenholtz P."/>
            <person name="Kyrpides N.C."/>
            <person name="Klenk H.P."/>
            <person name="Mavromatis K."/>
        </authorList>
    </citation>
    <scope>NUCLEOTIDE SEQUENCE [LARGE SCALE GENOMIC DNA]</scope>
    <source>
        <strain evidence="3">ATCC 29530 / DSM 19594 / LMG 11500 / NCIMB 11436 / LSU 4</strain>
    </source>
</reference>
<name>A0A7U4E7I7_RUNSL</name>
<dbReference type="RefSeq" id="WP_013929996.1">
    <property type="nucleotide sequence ID" value="NC_015703.1"/>
</dbReference>
<feature type="signal peptide" evidence="1">
    <location>
        <begin position="1"/>
        <end position="18"/>
    </location>
</feature>
<dbReference type="InterPro" id="IPR021314">
    <property type="entry name" value="DUF2911"/>
</dbReference>
<organism evidence="2 3">
    <name type="scientific">Runella slithyformis (strain ATCC 29530 / DSM 19594 / LMG 11500 / NCIMB 11436 / LSU 4)</name>
    <dbReference type="NCBI Taxonomy" id="761193"/>
    <lineage>
        <taxon>Bacteria</taxon>
        <taxon>Pseudomonadati</taxon>
        <taxon>Bacteroidota</taxon>
        <taxon>Cytophagia</taxon>
        <taxon>Cytophagales</taxon>
        <taxon>Spirosomataceae</taxon>
        <taxon>Runella</taxon>
    </lineage>
</organism>
<evidence type="ECO:0000313" key="3">
    <source>
        <dbReference type="Proteomes" id="UP000000493"/>
    </source>
</evidence>
<reference evidence="3" key="1">
    <citation type="submission" date="2011-06" db="EMBL/GenBank/DDBJ databases">
        <title>The complete genome of chromosome of Runella slithyformis DSM 19594.</title>
        <authorList>
            <consortium name="US DOE Joint Genome Institute (JGI-PGF)"/>
            <person name="Lucas S."/>
            <person name="Han J."/>
            <person name="Lapidus A."/>
            <person name="Bruce D."/>
            <person name="Goodwin L."/>
            <person name="Pitluck S."/>
            <person name="Peters L."/>
            <person name="Kyrpides N."/>
            <person name="Mavromatis K."/>
            <person name="Ivanova N."/>
            <person name="Ovchinnikova G."/>
            <person name="Zhang X."/>
            <person name="Misra M."/>
            <person name="Detter J.C."/>
            <person name="Tapia R."/>
            <person name="Han C."/>
            <person name="Land M."/>
            <person name="Hauser L."/>
            <person name="Markowitz V."/>
            <person name="Cheng J.-F."/>
            <person name="Hugenholtz P."/>
            <person name="Woyke T."/>
            <person name="Wu D."/>
            <person name="Tindall B."/>
            <person name="Faehrich R."/>
            <person name="Brambilla E."/>
            <person name="Klenk H.-P."/>
            <person name="Eisen J.A."/>
        </authorList>
    </citation>
    <scope>NUCLEOTIDE SEQUENCE [LARGE SCALE GENOMIC DNA]</scope>
    <source>
        <strain evidence="3">ATCC 29530 / DSM 19594 / LMG 11500 / NCIMB 11436 / LSU 4</strain>
    </source>
</reference>